<organism evidence="2 3">
    <name type="scientific">Novipirellula herctigrandis</name>
    <dbReference type="NCBI Taxonomy" id="2527986"/>
    <lineage>
        <taxon>Bacteria</taxon>
        <taxon>Pseudomonadati</taxon>
        <taxon>Planctomycetota</taxon>
        <taxon>Planctomycetia</taxon>
        <taxon>Pirellulales</taxon>
        <taxon>Pirellulaceae</taxon>
        <taxon>Novipirellula</taxon>
    </lineage>
</organism>
<evidence type="ECO:0000313" key="3">
    <source>
        <dbReference type="Proteomes" id="UP000315010"/>
    </source>
</evidence>
<name>A0A5C5YVY2_9BACT</name>
<protein>
    <recommendedName>
        <fullName evidence="1">DUF4357 domain-containing protein</fullName>
    </recommendedName>
</protein>
<accession>A0A5C5YVY2</accession>
<dbReference type="Proteomes" id="UP000315010">
    <property type="component" value="Unassembled WGS sequence"/>
</dbReference>
<evidence type="ECO:0000313" key="2">
    <source>
        <dbReference type="EMBL" id="TWT78793.1"/>
    </source>
</evidence>
<reference evidence="2 3" key="1">
    <citation type="submission" date="2019-02" db="EMBL/GenBank/DDBJ databases">
        <title>Deep-cultivation of Planctomycetes and their phenomic and genomic characterization uncovers novel biology.</title>
        <authorList>
            <person name="Wiegand S."/>
            <person name="Jogler M."/>
            <person name="Boedeker C."/>
            <person name="Pinto D."/>
            <person name="Vollmers J."/>
            <person name="Rivas-Marin E."/>
            <person name="Kohn T."/>
            <person name="Peeters S.H."/>
            <person name="Heuer A."/>
            <person name="Rast P."/>
            <person name="Oberbeckmann S."/>
            <person name="Bunk B."/>
            <person name="Jeske O."/>
            <person name="Meyerdierks A."/>
            <person name="Storesund J.E."/>
            <person name="Kallscheuer N."/>
            <person name="Luecker S."/>
            <person name="Lage O.M."/>
            <person name="Pohl T."/>
            <person name="Merkel B.J."/>
            <person name="Hornburger P."/>
            <person name="Mueller R.-W."/>
            <person name="Bruemmer F."/>
            <person name="Labrenz M."/>
            <person name="Spormann A.M."/>
            <person name="Op Den Camp H."/>
            <person name="Overmann J."/>
            <person name="Amann R."/>
            <person name="Jetten M.S.M."/>
            <person name="Mascher T."/>
            <person name="Medema M.H."/>
            <person name="Devos D.P."/>
            <person name="Kaster A.-K."/>
            <person name="Ovreas L."/>
            <person name="Rohde M."/>
            <person name="Galperin M.Y."/>
            <person name="Jogler C."/>
        </authorList>
    </citation>
    <scope>NUCLEOTIDE SEQUENCE [LARGE SCALE GENOMIC DNA]</scope>
    <source>
        <strain evidence="2 3">CA13</strain>
    </source>
</reference>
<feature type="domain" description="DUF4357" evidence="1">
    <location>
        <begin position="15"/>
        <end position="68"/>
    </location>
</feature>
<keyword evidence="3" id="KW-1185">Reference proteome</keyword>
<dbReference type="OrthoDB" id="2656488at2"/>
<dbReference type="AlphaFoldDB" id="A0A5C5YVY2"/>
<dbReference type="InterPro" id="IPR025579">
    <property type="entry name" value="DUF4357"/>
</dbReference>
<evidence type="ECO:0000259" key="1">
    <source>
        <dbReference type="Pfam" id="PF14267"/>
    </source>
</evidence>
<gene>
    <name evidence="2" type="ORF">CA13_01900</name>
</gene>
<comment type="caution">
    <text evidence="2">The sequence shown here is derived from an EMBL/GenBank/DDBJ whole genome shotgun (WGS) entry which is preliminary data.</text>
</comment>
<sequence length="87" mass="9482">MEVVASAMASVTPKRESLISAGVMEQRDGHYYFTQDYLFGSPSTAAAVVLGRSANGWVEWKDKNGATLSEVHRDSNESSDPSDDELQ</sequence>
<dbReference type="EMBL" id="SJPJ01000001">
    <property type="protein sequence ID" value="TWT78793.1"/>
    <property type="molecule type" value="Genomic_DNA"/>
</dbReference>
<dbReference type="Pfam" id="PF14267">
    <property type="entry name" value="DUF4357"/>
    <property type="match status" value="1"/>
</dbReference>
<proteinExistence type="predicted"/>